<name>A0A1Y3BS40_EURMA</name>
<keyword evidence="6" id="KW-0804">Transcription</keyword>
<evidence type="ECO:0000256" key="8">
    <source>
        <dbReference type="ARBA" id="ARBA00031960"/>
    </source>
</evidence>
<evidence type="ECO:0000313" key="9">
    <source>
        <dbReference type="EMBL" id="OTF82768.1"/>
    </source>
</evidence>
<dbReference type="PANTHER" id="PTHR12898">
    <property type="entry name" value="MEDIATOR OF RNA POLYMERASE II TRANSCRIPTION SUBUNIT 24"/>
    <property type="match status" value="1"/>
</dbReference>
<comment type="similarity">
    <text evidence="2">Belongs to the Mediator complex subunit 24 family.</text>
</comment>
<evidence type="ECO:0000256" key="3">
    <source>
        <dbReference type="ARBA" id="ARBA00019693"/>
    </source>
</evidence>
<evidence type="ECO:0000256" key="4">
    <source>
        <dbReference type="ARBA" id="ARBA00023015"/>
    </source>
</evidence>
<keyword evidence="4" id="KW-0805">Transcription regulation</keyword>
<evidence type="ECO:0000313" key="10">
    <source>
        <dbReference type="Proteomes" id="UP000194236"/>
    </source>
</evidence>
<dbReference type="EMBL" id="MUJZ01006842">
    <property type="protein sequence ID" value="OTF82768.1"/>
    <property type="molecule type" value="Genomic_DNA"/>
</dbReference>
<dbReference type="GO" id="GO:0016592">
    <property type="term" value="C:mediator complex"/>
    <property type="evidence" value="ECO:0007669"/>
    <property type="project" value="InterPro"/>
</dbReference>
<gene>
    <name evidence="9" type="ORF">BLA29_001045</name>
</gene>
<comment type="caution">
    <text evidence="9">The sequence shown here is derived from an EMBL/GenBank/DDBJ whole genome shotgun (WGS) entry which is preliminary data.</text>
</comment>
<organism evidence="9 10">
    <name type="scientific">Euroglyphus maynei</name>
    <name type="common">Mayne's house dust mite</name>
    <dbReference type="NCBI Taxonomy" id="6958"/>
    <lineage>
        <taxon>Eukaryota</taxon>
        <taxon>Metazoa</taxon>
        <taxon>Ecdysozoa</taxon>
        <taxon>Arthropoda</taxon>
        <taxon>Chelicerata</taxon>
        <taxon>Arachnida</taxon>
        <taxon>Acari</taxon>
        <taxon>Acariformes</taxon>
        <taxon>Sarcoptiformes</taxon>
        <taxon>Astigmata</taxon>
        <taxon>Psoroptidia</taxon>
        <taxon>Analgoidea</taxon>
        <taxon>Pyroglyphidae</taxon>
        <taxon>Pyroglyphinae</taxon>
        <taxon>Euroglyphus</taxon>
    </lineage>
</organism>
<proteinExistence type="inferred from homology"/>
<evidence type="ECO:0000256" key="5">
    <source>
        <dbReference type="ARBA" id="ARBA00023159"/>
    </source>
</evidence>
<accession>A0A1Y3BS40</accession>
<evidence type="ECO:0000256" key="7">
    <source>
        <dbReference type="ARBA" id="ARBA00023242"/>
    </source>
</evidence>
<keyword evidence="10" id="KW-1185">Reference proteome</keyword>
<keyword evidence="7" id="KW-0539">Nucleus</keyword>
<dbReference type="AlphaFoldDB" id="A0A1Y3BS40"/>
<evidence type="ECO:0000256" key="2">
    <source>
        <dbReference type="ARBA" id="ARBA00007864"/>
    </source>
</evidence>
<dbReference type="PANTHER" id="PTHR12898:SF1">
    <property type="entry name" value="MEDIATOR OF RNA POLYMERASE II TRANSCRIPTION SUBUNIT 24"/>
    <property type="match status" value="1"/>
</dbReference>
<dbReference type="Proteomes" id="UP000194236">
    <property type="component" value="Unassembled WGS sequence"/>
</dbReference>
<evidence type="ECO:0000256" key="1">
    <source>
        <dbReference type="ARBA" id="ARBA00004123"/>
    </source>
</evidence>
<evidence type="ECO:0000256" key="6">
    <source>
        <dbReference type="ARBA" id="ARBA00023163"/>
    </source>
</evidence>
<dbReference type="OrthoDB" id="21216at2759"/>
<dbReference type="InterPro" id="IPR021429">
    <property type="entry name" value="Mediator_Med24"/>
</dbReference>
<dbReference type="Pfam" id="PF11277">
    <property type="entry name" value="Med24_N"/>
    <property type="match status" value="1"/>
</dbReference>
<protein>
    <recommendedName>
        <fullName evidence="3">Mediator of RNA polymerase II transcription subunit 24</fullName>
    </recommendedName>
    <alternativeName>
        <fullName evidence="8">Mediator complex subunit 24</fullName>
    </alternativeName>
</protein>
<comment type="subcellular location">
    <subcellularLocation>
        <location evidence="1">Nucleus</location>
    </subcellularLocation>
</comment>
<keyword evidence="5" id="KW-0010">Activator</keyword>
<reference evidence="9 10" key="1">
    <citation type="submission" date="2017-03" db="EMBL/GenBank/DDBJ databases">
        <title>Genome Survey of Euroglyphus maynei.</title>
        <authorList>
            <person name="Arlian L.G."/>
            <person name="Morgan M.S."/>
            <person name="Rider S.D."/>
        </authorList>
    </citation>
    <scope>NUCLEOTIDE SEQUENCE [LARGE SCALE GENOMIC DNA]</scope>
    <source>
        <strain evidence="9">Arlian Lab</strain>
        <tissue evidence="9">Whole body</tissue>
    </source>
</reference>
<sequence length="451" mass="52594">MDTSHSTITSTSFKIKDLLLRAWRERWTEIEWGREIKRLLRGVSGDVYDLADCMLRQAINGPVTNSLLMLYLNHCLDSQIISFGACIMAITKIPDLKPQCMNSLLDFLIRYKNRTNCYGNDDECIALCRSLVTFLHWLHSIMLSSLNELNHEFGQNIDTTYNMTIDSIHWQILDKSCQMLRFIIDSSYLKALLYIGRMEEQSVWKQCLQLHNELITKLQQQQQQTPHSSFESISDTLQAFQTKIEWLRPVTTETNVKKSQNIQPLDVDLISNSIIPVVHQMMTTRPEFGYIPYRPLSYHSIRIVVSFYAILDPSYSNELIANYLAIIARSFDLSLSKLYCETLHTCMVGLIDTHNLANEDRKNINYHAWIAFLLFKIPQIFLQLSQYRIKLRKEIHLDNHQSNQTDLESGIDMLMDLGPCIDQFLLRYKTEHLQKLFDSFKEMNLLSITAQ</sequence>
<dbReference type="GO" id="GO:0060261">
    <property type="term" value="P:positive regulation of transcription initiation by RNA polymerase II"/>
    <property type="evidence" value="ECO:0007669"/>
    <property type="project" value="TreeGrafter"/>
</dbReference>
<dbReference type="GO" id="GO:0003712">
    <property type="term" value="F:transcription coregulator activity"/>
    <property type="evidence" value="ECO:0007669"/>
    <property type="project" value="TreeGrafter"/>
</dbReference>